<dbReference type="SUPFAM" id="SSF53474">
    <property type="entry name" value="alpha/beta-Hydrolases"/>
    <property type="match status" value="1"/>
</dbReference>
<dbReference type="AlphaFoldDB" id="A0A9W5W7E4"/>
<dbReference type="PANTHER" id="PTHR48098">
    <property type="entry name" value="ENTEROCHELIN ESTERASE-RELATED"/>
    <property type="match status" value="1"/>
</dbReference>
<organism evidence="1 2">
    <name type="scientific">Paenibacillus darwinianus</name>
    <dbReference type="NCBI Taxonomy" id="1380763"/>
    <lineage>
        <taxon>Bacteria</taxon>
        <taxon>Bacillati</taxon>
        <taxon>Bacillota</taxon>
        <taxon>Bacilli</taxon>
        <taxon>Bacillales</taxon>
        <taxon>Paenibacillaceae</taxon>
        <taxon>Paenibacillus</taxon>
    </lineage>
</organism>
<dbReference type="InterPro" id="IPR029058">
    <property type="entry name" value="AB_hydrolase_fold"/>
</dbReference>
<dbReference type="PANTHER" id="PTHR48098:SF1">
    <property type="entry name" value="DIACYLGLYCEROL ACYLTRANSFERASE_MYCOLYLTRANSFERASE AG85A"/>
    <property type="match status" value="1"/>
</dbReference>
<dbReference type="EMBL" id="JFHU01000148">
    <property type="protein sequence ID" value="EXX87675.1"/>
    <property type="molecule type" value="Genomic_DNA"/>
</dbReference>
<dbReference type="OrthoDB" id="9803578at2"/>
<gene>
    <name evidence="1" type="ORF">BG53_03585</name>
</gene>
<dbReference type="GO" id="GO:0016747">
    <property type="term" value="F:acyltransferase activity, transferring groups other than amino-acyl groups"/>
    <property type="evidence" value="ECO:0007669"/>
    <property type="project" value="TreeGrafter"/>
</dbReference>
<protein>
    <submittedName>
        <fullName evidence="1">Esterase</fullName>
    </submittedName>
</protein>
<sequence length="260" mass="29632">MALLQCHFYSEVLGLSTTMTVILPQATRTQIGLDNHAGGGKHPTLYLLHGLSDDDSIWLRRTSIERYAASYGLAVVMPQVHRSFYTDMKYGERYWTFLSEELPALARSFFPLSDRRDDNFVAGLSMGGYGAFKWALRRPEQFAAAASLSGALDMANHIRSPKIEGGTDLFGFIYGKEDIAGTENDLMWLLEQGEASNKPKPKLYQCCGTEDFLYEDNLAFTEACRRTSYDLTAVYDKGEHEWGYWDDHIRRVLEWLPLRR</sequence>
<reference evidence="1 2" key="1">
    <citation type="submission" date="2014-02" db="EMBL/GenBank/DDBJ databases">
        <title>Genome sequence of Paenibacillus darwinianus reveals adaptive mechanisms for survival in Antarctic soils.</title>
        <authorList>
            <person name="Dsouza M."/>
            <person name="Taylor M.W."/>
            <person name="Turner S.J."/>
            <person name="Aislabie J."/>
        </authorList>
    </citation>
    <scope>NUCLEOTIDE SEQUENCE [LARGE SCALE GENOMIC DNA]</scope>
    <source>
        <strain evidence="1 2">CE1</strain>
    </source>
</reference>
<dbReference type="Gene3D" id="3.40.50.1820">
    <property type="entry name" value="alpha/beta hydrolase"/>
    <property type="match status" value="1"/>
</dbReference>
<name>A0A9W5W7E4_9BACL</name>
<evidence type="ECO:0000313" key="2">
    <source>
        <dbReference type="Proteomes" id="UP000053750"/>
    </source>
</evidence>
<dbReference type="Pfam" id="PF00756">
    <property type="entry name" value="Esterase"/>
    <property type="match status" value="1"/>
</dbReference>
<dbReference type="Proteomes" id="UP000053750">
    <property type="component" value="Unassembled WGS sequence"/>
</dbReference>
<dbReference type="RefSeq" id="WP_036579489.1">
    <property type="nucleotide sequence ID" value="NZ_KK082127.1"/>
</dbReference>
<evidence type="ECO:0000313" key="1">
    <source>
        <dbReference type="EMBL" id="EXX87675.1"/>
    </source>
</evidence>
<dbReference type="InterPro" id="IPR050583">
    <property type="entry name" value="Mycobacterial_A85_antigen"/>
</dbReference>
<accession>A0A9W5W7E4</accession>
<keyword evidence="2" id="KW-1185">Reference proteome</keyword>
<proteinExistence type="predicted"/>
<comment type="caution">
    <text evidence="1">The sequence shown here is derived from an EMBL/GenBank/DDBJ whole genome shotgun (WGS) entry which is preliminary data.</text>
</comment>
<dbReference type="InterPro" id="IPR000801">
    <property type="entry name" value="Esterase-like"/>
</dbReference>